<evidence type="ECO:0000256" key="1">
    <source>
        <dbReference type="SAM" id="Phobius"/>
    </source>
</evidence>
<sequence>MADEKPRIFQDGRDMTINVVLIAALMILSVAFTGMCEFNPGRPENGPVHEVDGRTFMEMEARAADFPVRFPQMPEGWTNNSARRTLIDGTPAPVAGWVTPGEGFLQVTETGVPADEAAQADGKYRELSREETVADFPATVYTSDAKDVRDLWVVDLDDVRLLVTGAAPDAEFRELIEAFAASEPL</sequence>
<proteinExistence type="predicted"/>
<dbReference type="InterPro" id="IPR025339">
    <property type="entry name" value="DUF4245"/>
</dbReference>
<dbReference type="RefSeq" id="WP_005291073.1">
    <property type="nucleotide sequence ID" value="NZ_CM000961.1"/>
</dbReference>
<dbReference type="eggNOG" id="ENOG50330AZ">
    <property type="taxonomic scope" value="Bacteria"/>
</dbReference>
<feature type="transmembrane region" description="Helical" evidence="1">
    <location>
        <begin position="15"/>
        <end position="35"/>
    </location>
</feature>
<name>D7WDX3_9CORY</name>
<dbReference type="EMBL" id="ACLJ02000003">
    <property type="protein sequence ID" value="EFK54354.1"/>
    <property type="molecule type" value="Genomic_DNA"/>
</dbReference>
<evidence type="ECO:0000313" key="2">
    <source>
        <dbReference type="EMBL" id="EFK54354.1"/>
    </source>
</evidence>
<keyword evidence="1" id="KW-0472">Membrane</keyword>
<evidence type="ECO:0000313" key="3">
    <source>
        <dbReference type="Proteomes" id="UP000004208"/>
    </source>
</evidence>
<evidence type="ECO:0008006" key="4">
    <source>
        <dbReference type="Google" id="ProtNLM"/>
    </source>
</evidence>
<gene>
    <name evidence="2" type="ORF">HMPREF0291_12011</name>
</gene>
<keyword evidence="1" id="KW-0812">Transmembrane</keyword>
<dbReference type="OrthoDB" id="4772660at2"/>
<reference evidence="2" key="1">
    <citation type="submission" date="2010-06" db="EMBL/GenBank/DDBJ databases">
        <authorList>
            <person name="Muzny D."/>
            <person name="Qin X."/>
            <person name="Buhay C."/>
            <person name="Dugan-Rocha S."/>
            <person name="Ding Y."/>
            <person name="Chen G."/>
            <person name="Hawes A."/>
            <person name="Holder M."/>
            <person name="Jhangiani S."/>
            <person name="Johnson A."/>
            <person name="Khan Z."/>
            <person name="Li Z."/>
            <person name="Liu W."/>
            <person name="Liu X."/>
            <person name="Perez L."/>
            <person name="Shen H."/>
            <person name="Wang Q."/>
            <person name="Watt J."/>
            <person name="Xi L."/>
            <person name="Xin Y."/>
            <person name="Zhou J."/>
            <person name="Deng J."/>
            <person name="Jiang H."/>
            <person name="Liu Y."/>
            <person name="Qu J."/>
            <person name="Song X.-Z."/>
            <person name="Zhang L."/>
            <person name="Villasana D."/>
            <person name="Johnson A."/>
            <person name="Liu J."/>
            <person name="Liyanage D."/>
            <person name="Lorensuhewa L."/>
            <person name="Robinson T."/>
            <person name="Song A."/>
            <person name="Song B.-B."/>
            <person name="Dinh H."/>
            <person name="Thornton R."/>
            <person name="Coyle M."/>
            <person name="Francisco L."/>
            <person name="Jackson L."/>
            <person name="Javaid M."/>
            <person name="Korchina V."/>
            <person name="Kovar C."/>
            <person name="Mata R."/>
            <person name="Mathew T."/>
            <person name="Ngo R."/>
            <person name="Nguyen L."/>
            <person name="Nguyen N."/>
            <person name="Okwuonu G."/>
            <person name="Ongeri F."/>
            <person name="Pham C."/>
            <person name="Simmons D."/>
            <person name="Wilczek-Boney K."/>
            <person name="Hale W."/>
            <person name="Jakkamsetti A."/>
            <person name="Pham P."/>
            <person name="Ruth R."/>
            <person name="San Lucas F."/>
            <person name="Warren J."/>
            <person name="Zhang J."/>
            <person name="Zhao Z."/>
            <person name="Zhou C."/>
            <person name="Zhu D."/>
            <person name="Lee S."/>
            <person name="Bess C."/>
            <person name="Blankenburg K."/>
            <person name="Forbes L."/>
            <person name="Fu Q."/>
            <person name="Gubbala S."/>
            <person name="Hirani K."/>
            <person name="Jayaseelan J.C."/>
            <person name="Lara F."/>
            <person name="Munidasa M."/>
            <person name="Palculict T."/>
            <person name="Patil S."/>
            <person name="Pu L.-L."/>
            <person name="Saada N."/>
            <person name="Tang L."/>
            <person name="Weissenberger G."/>
            <person name="Zhu Y."/>
            <person name="Hemphill L."/>
            <person name="Shang Y."/>
            <person name="Youmans B."/>
            <person name="Ayvaz T."/>
            <person name="Ross M."/>
            <person name="Santibanez J."/>
            <person name="Aqrawi P."/>
            <person name="Gross S."/>
            <person name="Joshi V."/>
            <person name="Fowler G."/>
            <person name="Nazareth L."/>
            <person name="Reid J."/>
            <person name="Worley K."/>
            <person name="Petrosino J."/>
            <person name="Highlander S."/>
            <person name="Gibbs R."/>
        </authorList>
    </citation>
    <scope>NUCLEOTIDE SEQUENCE [LARGE SCALE GENOMIC DNA]</scope>
    <source>
        <strain evidence="2">ATCC 33030</strain>
    </source>
</reference>
<comment type="caution">
    <text evidence="2">The sequence shown here is derived from an EMBL/GenBank/DDBJ whole genome shotgun (WGS) entry which is preliminary data.</text>
</comment>
<dbReference type="Pfam" id="PF14030">
    <property type="entry name" value="DUF4245"/>
    <property type="match status" value="1"/>
</dbReference>
<organism evidence="2 3">
    <name type="scientific">Corynebacterium genitalium ATCC 33030</name>
    <dbReference type="NCBI Taxonomy" id="585529"/>
    <lineage>
        <taxon>Bacteria</taxon>
        <taxon>Bacillati</taxon>
        <taxon>Actinomycetota</taxon>
        <taxon>Actinomycetes</taxon>
        <taxon>Mycobacteriales</taxon>
        <taxon>Corynebacteriaceae</taxon>
        <taxon>Corynebacterium</taxon>
    </lineage>
</organism>
<dbReference type="HOGENOM" id="CLU_095244_0_1_11"/>
<keyword evidence="3" id="KW-1185">Reference proteome</keyword>
<dbReference type="Proteomes" id="UP000004208">
    <property type="component" value="Unassembled WGS sequence"/>
</dbReference>
<dbReference type="STRING" id="585529.HMPREF0291_12011"/>
<keyword evidence="1" id="KW-1133">Transmembrane helix</keyword>
<accession>D7WDX3</accession>
<dbReference type="AlphaFoldDB" id="D7WDX3"/>
<protein>
    <recommendedName>
        <fullName evidence="4">DUF4245 domain-containing protein</fullName>
    </recommendedName>
</protein>